<dbReference type="AlphaFoldDB" id="A0A399F8M5"/>
<evidence type="ECO:0000259" key="1">
    <source>
        <dbReference type="Pfam" id="PF13672"/>
    </source>
</evidence>
<name>A0A399F8M5_9DEIN</name>
<feature type="domain" description="PPM-type phosphatase" evidence="1">
    <location>
        <begin position="8"/>
        <end position="219"/>
    </location>
</feature>
<reference evidence="2 3" key="1">
    <citation type="submission" date="2018-08" db="EMBL/GenBank/DDBJ databases">
        <title>Meiothermus granaticius genome AF-68 sequencing project.</title>
        <authorList>
            <person name="Da Costa M.S."/>
            <person name="Albuquerque L."/>
            <person name="Raposo P."/>
            <person name="Froufe H.J.C."/>
            <person name="Barroso C.S."/>
            <person name="Egas C."/>
        </authorList>
    </citation>
    <scope>NUCLEOTIDE SEQUENCE [LARGE SCALE GENOMIC DNA]</scope>
    <source>
        <strain evidence="2 3">AF-68</strain>
    </source>
</reference>
<dbReference type="Pfam" id="PF13672">
    <property type="entry name" value="PP2C_2"/>
    <property type="match status" value="1"/>
</dbReference>
<dbReference type="EMBL" id="QWLB01000027">
    <property type="protein sequence ID" value="RIH92026.1"/>
    <property type="molecule type" value="Genomic_DNA"/>
</dbReference>
<organism evidence="2 3">
    <name type="scientific">Meiothermus granaticius NBRC 107808</name>
    <dbReference type="NCBI Taxonomy" id="1227551"/>
    <lineage>
        <taxon>Bacteria</taxon>
        <taxon>Thermotogati</taxon>
        <taxon>Deinococcota</taxon>
        <taxon>Deinococci</taxon>
        <taxon>Thermales</taxon>
        <taxon>Thermaceae</taxon>
        <taxon>Meiothermus</taxon>
    </lineage>
</organism>
<dbReference type="InterPro" id="IPR036457">
    <property type="entry name" value="PPM-type-like_dom_sf"/>
</dbReference>
<accession>A0A399F8M5</accession>
<proteinExistence type="predicted"/>
<keyword evidence="3" id="KW-1185">Reference proteome</keyword>
<dbReference type="SUPFAM" id="SSF81606">
    <property type="entry name" value="PP2C-like"/>
    <property type="match status" value="1"/>
</dbReference>
<evidence type="ECO:0000313" key="3">
    <source>
        <dbReference type="Proteomes" id="UP000266178"/>
    </source>
</evidence>
<dbReference type="InterPro" id="IPR001932">
    <property type="entry name" value="PPM-type_phosphatase-like_dom"/>
</dbReference>
<comment type="caution">
    <text evidence="2">The sequence shown here is derived from an EMBL/GenBank/DDBJ whole genome shotgun (WGS) entry which is preliminary data.</text>
</comment>
<dbReference type="Gene3D" id="3.60.40.10">
    <property type="entry name" value="PPM-type phosphatase domain"/>
    <property type="match status" value="1"/>
</dbReference>
<dbReference type="Proteomes" id="UP000266178">
    <property type="component" value="Unassembled WGS sequence"/>
</dbReference>
<evidence type="ECO:0000313" key="2">
    <source>
        <dbReference type="EMBL" id="RIH92026.1"/>
    </source>
</evidence>
<sequence>MVGASVEGSRHRAAGLGCGDAHGWVQAEGWLGLAVADGAGSAQLGARGARLAIQAALGVLEEDLSEPLGNGEGLLQGAMEAARRRLEAEALEHQCPLPEFATTLLLALLTPHGLTTAQIGDGAIVARQEGVWRRLGEAHKGEHANETLFLSTCDSLRHLSLHTEPASGLEALVLLTDGLEPLAFDLGRAQPHPPFFEALYRFIHRDQEPILLQAQLRGELCSQAIEARTDDDKTLLIAVPY</sequence>
<protein>
    <submittedName>
        <fullName evidence="2">Protein phosphatase 2C</fullName>
    </submittedName>
</protein>
<gene>
    <name evidence="2" type="ORF">Mgrana_02099</name>
</gene>